<organism evidence="2">
    <name type="scientific">Triticum urartu</name>
    <name type="common">Red wild einkorn</name>
    <name type="synonym">Crithodium urartu</name>
    <dbReference type="NCBI Taxonomy" id="4572"/>
    <lineage>
        <taxon>Eukaryota</taxon>
        <taxon>Viridiplantae</taxon>
        <taxon>Streptophyta</taxon>
        <taxon>Embryophyta</taxon>
        <taxon>Tracheophyta</taxon>
        <taxon>Spermatophyta</taxon>
        <taxon>Magnoliopsida</taxon>
        <taxon>Liliopsida</taxon>
        <taxon>Poales</taxon>
        <taxon>Poaceae</taxon>
        <taxon>BOP clade</taxon>
        <taxon>Pooideae</taxon>
        <taxon>Triticodae</taxon>
        <taxon>Triticeae</taxon>
        <taxon>Triticinae</taxon>
        <taxon>Triticum</taxon>
    </lineage>
</organism>
<evidence type="ECO:0000256" key="1">
    <source>
        <dbReference type="ARBA" id="ARBA00023315"/>
    </source>
</evidence>
<gene>
    <name evidence="2" type="ORF">TRIUR3_28719</name>
</gene>
<dbReference type="GO" id="GO:0016020">
    <property type="term" value="C:membrane"/>
    <property type="evidence" value="ECO:0007669"/>
    <property type="project" value="InterPro"/>
</dbReference>
<dbReference type="InterPro" id="IPR016039">
    <property type="entry name" value="Thiolase-like"/>
</dbReference>
<dbReference type="GO" id="GO:0006633">
    <property type="term" value="P:fatty acid biosynthetic process"/>
    <property type="evidence" value="ECO:0007669"/>
    <property type="project" value="InterPro"/>
</dbReference>
<sequence>MAHRDHILAAVHGVLGAAVLILCLAAELSVLVLRRHAALYLLPVCAMLTHLWRSGRRAGIGLVDFAYLKPPRRLRVTIPGLLEHLRLIGCFDDGSVEFMSRVVEDSGMGDETYFPPALHYLPPSATHADAVQEAGMLFFPTLDELFAKTGVPPSAVGALVVNCSGFGPAPSLAAIIANRYRMPTDVKTFNLSGMGCAAGIVGVDVARGVLRAHAGAVDYAVVGVWAPGKDQRTVLFVPWVPTYFHFACLVAIDRRVVVWSCKTCFIGGGWGMVRTCPCILQGKVMCFTVEQTPHSESSYVR</sequence>
<dbReference type="InterPro" id="IPR013601">
    <property type="entry name" value="FAE1_typ3_polyketide_synth"/>
</dbReference>
<dbReference type="PANTHER" id="PTHR31561">
    <property type="entry name" value="3-KETOACYL-COA SYNTHASE"/>
    <property type="match status" value="1"/>
</dbReference>
<dbReference type="GO" id="GO:0016747">
    <property type="term" value="F:acyltransferase activity, transferring groups other than amino-acyl groups"/>
    <property type="evidence" value="ECO:0007669"/>
    <property type="project" value="InterPro"/>
</dbReference>
<protein>
    <submittedName>
        <fullName evidence="2">3-ketoacyl-CoA synthase 6</fullName>
    </submittedName>
</protein>
<dbReference type="EMBL" id="KD178207">
    <property type="protein sequence ID" value="EMS54763.1"/>
    <property type="molecule type" value="Genomic_DNA"/>
</dbReference>
<dbReference type="SUPFAM" id="SSF53901">
    <property type="entry name" value="Thiolase-like"/>
    <property type="match status" value="1"/>
</dbReference>
<evidence type="ECO:0000313" key="2">
    <source>
        <dbReference type="EMBL" id="EMS54763.1"/>
    </source>
</evidence>
<keyword evidence="1" id="KW-0808">Transferase</keyword>
<dbReference type="AlphaFoldDB" id="M7YVI7"/>
<dbReference type="Gene3D" id="3.40.47.10">
    <property type="match status" value="1"/>
</dbReference>
<dbReference type="Pfam" id="PF08392">
    <property type="entry name" value="FAE1_CUT1_RppA"/>
    <property type="match status" value="1"/>
</dbReference>
<reference evidence="2" key="1">
    <citation type="journal article" date="2013" name="Nature">
        <title>Draft genome of the wheat A-genome progenitor Triticum urartu.</title>
        <authorList>
            <person name="Ling H.Q."/>
            <person name="Zhao S."/>
            <person name="Liu D."/>
            <person name="Wang J."/>
            <person name="Sun H."/>
            <person name="Zhang C."/>
            <person name="Fan H."/>
            <person name="Li D."/>
            <person name="Dong L."/>
            <person name="Tao Y."/>
            <person name="Gao C."/>
            <person name="Wu H."/>
            <person name="Li Y."/>
            <person name="Cui Y."/>
            <person name="Guo X."/>
            <person name="Zheng S."/>
            <person name="Wang B."/>
            <person name="Yu K."/>
            <person name="Liang Q."/>
            <person name="Yang W."/>
            <person name="Lou X."/>
            <person name="Chen J."/>
            <person name="Feng M."/>
            <person name="Jian J."/>
            <person name="Zhang X."/>
            <person name="Luo G."/>
            <person name="Jiang Y."/>
            <person name="Liu J."/>
            <person name="Wang Z."/>
            <person name="Sha Y."/>
            <person name="Zhang B."/>
            <person name="Wu H."/>
            <person name="Tang D."/>
            <person name="Shen Q."/>
            <person name="Xue P."/>
            <person name="Zou S."/>
            <person name="Wang X."/>
            <person name="Liu X."/>
            <person name="Wang F."/>
            <person name="Yang Y."/>
            <person name="An X."/>
            <person name="Dong Z."/>
            <person name="Zhang K."/>
            <person name="Zhang X."/>
            <person name="Luo M.C."/>
            <person name="Dvorak J."/>
            <person name="Tong Y."/>
            <person name="Wang J."/>
            <person name="Yang H."/>
            <person name="Li Z."/>
            <person name="Wang D."/>
            <person name="Zhang A."/>
            <person name="Wang J."/>
        </authorList>
    </citation>
    <scope>NUCLEOTIDE SEQUENCE</scope>
</reference>
<dbReference type="InterPro" id="IPR012392">
    <property type="entry name" value="3-ktacl-CoA_syn"/>
</dbReference>
<name>M7YVI7_TRIUA</name>
<dbReference type="STRING" id="4572.M7YVI7"/>
<keyword evidence="1" id="KW-0012">Acyltransferase</keyword>
<accession>M7YVI7</accession>
<proteinExistence type="predicted"/>